<dbReference type="Pfam" id="PF00486">
    <property type="entry name" value="Trans_reg_C"/>
    <property type="match status" value="1"/>
</dbReference>
<dbReference type="AlphaFoldDB" id="A0A5J6V6Y7"/>
<protein>
    <submittedName>
        <fullName evidence="4">Winged helix-turn-helix transcriptional regulator</fullName>
    </submittedName>
</protein>
<dbReference type="Proteomes" id="UP000326546">
    <property type="component" value="Chromosome"/>
</dbReference>
<evidence type="ECO:0000256" key="2">
    <source>
        <dbReference type="PROSITE-ProRule" id="PRU01091"/>
    </source>
</evidence>
<evidence type="ECO:0000313" key="5">
    <source>
        <dbReference type="Proteomes" id="UP000326546"/>
    </source>
</evidence>
<dbReference type="KEGG" id="serw:FY030_09005"/>
<dbReference type="PROSITE" id="PS51755">
    <property type="entry name" value="OMPR_PHOB"/>
    <property type="match status" value="1"/>
</dbReference>
<keyword evidence="5" id="KW-1185">Reference proteome</keyword>
<accession>A0A5J6V6Y7</accession>
<dbReference type="GO" id="GO:0006355">
    <property type="term" value="P:regulation of DNA-templated transcription"/>
    <property type="evidence" value="ECO:0007669"/>
    <property type="project" value="InterPro"/>
</dbReference>
<dbReference type="InterPro" id="IPR036388">
    <property type="entry name" value="WH-like_DNA-bd_sf"/>
</dbReference>
<sequence>MGGGRRELVLDPDRQLVLSGGRRAHLTPLEYDVLHALLVEPGRVRDYAELTEQVWGTRHVGEAAQVHSVVKRVRRKLDRIASPVQVQVVHGVGFRAVVQPVAAPTDESGHDQVKGQ</sequence>
<organism evidence="4 5">
    <name type="scientific">Ornithinimicrobium pratense</name>
    <dbReference type="NCBI Taxonomy" id="2593973"/>
    <lineage>
        <taxon>Bacteria</taxon>
        <taxon>Bacillati</taxon>
        <taxon>Actinomycetota</taxon>
        <taxon>Actinomycetes</taxon>
        <taxon>Micrococcales</taxon>
        <taxon>Ornithinimicrobiaceae</taxon>
        <taxon>Ornithinimicrobium</taxon>
    </lineage>
</organism>
<evidence type="ECO:0000256" key="1">
    <source>
        <dbReference type="ARBA" id="ARBA00023125"/>
    </source>
</evidence>
<gene>
    <name evidence="4" type="ORF">FY030_09005</name>
</gene>
<dbReference type="EMBL" id="CP044427">
    <property type="protein sequence ID" value="QFG68823.1"/>
    <property type="molecule type" value="Genomic_DNA"/>
</dbReference>
<dbReference type="GO" id="GO:0000160">
    <property type="term" value="P:phosphorelay signal transduction system"/>
    <property type="evidence" value="ECO:0007669"/>
    <property type="project" value="InterPro"/>
</dbReference>
<dbReference type="Gene3D" id="1.10.10.10">
    <property type="entry name" value="Winged helix-like DNA-binding domain superfamily/Winged helix DNA-binding domain"/>
    <property type="match status" value="1"/>
</dbReference>
<evidence type="ECO:0000313" key="4">
    <source>
        <dbReference type="EMBL" id="QFG68823.1"/>
    </source>
</evidence>
<proteinExistence type="predicted"/>
<feature type="DNA-binding region" description="OmpR/PhoB-type" evidence="2">
    <location>
        <begin position="1"/>
        <end position="98"/>
    </location>
</feature>
<dbReference type="InterPro" id="IPR016032">
    <property type="entry name" value="Sig_transdc_resp-reg_C-effctor"/>
</dbReference>
<dbReference type="SMART" id="SM00862">
    <property type="entry name" value="Trans_reg_C"/>
    <property type="match status" value="1"/>
</dbReference>
<dbReference type="SUPFAM" id="SSF46894">
    <property type="entry name" value="C-terminal effector domain of the bipartite response regulators"/>
    <property type="match status" value="1"/>
</dbReference>
<feature type="domain" description="OmpR/PhoB-type" evidence="3">
    <location>
        <begin position="1"/>
        <end position="98"/>
    </location>
</feature>
<dbReference type="GO" id="GO:0003677">
    <property type="term" value="F:DNA binding"/>
    <property type="evidence" value="ECO:0007669"/>
    <property type="project" value="UniProtKB-UniRule"/>
</dbReference>
<evidence type="ECO:0000259" key="3">
    <source>
        <dbReference type="PROSITE" id="PS51755"/>
    </source>
</evidence>
<keyword evidence="1 2" id="KW-0238">DNA-binding</keyword>
<dbReference type="InterPro" id="IPR001867">
    <property type="entry name" value="OmpR/PhoB-type_DNA-bd"/>
</dbReference>
<dbReference type="OrthoDB" id="3691954at2"/>
<name>A0A5J6V6Y7_9MICO</name>
<reference evidence="4 5" key="1">
    <citation type="submission" date="2019-09" db="EMBL/GenBank/DDBJ databases">
        <title>Serinicoccus pratensis sp. nov., isolated from meadow soil.</title>
        <authorList>
            <person name="Zhang W."/>
        </authorList>
    </citation>
    <scope>NUCLEOTIDE SEQUENCE [LARGE SCALE GENOMIC DNA]</scope>
    <source>
        <strain evidence="4 5">W204</strain>
    </source>
</reference>
<dbReference type="CDD" id="cd00383">
    <property type="entry name" value="trans_reg_C"/>
    <property type="match status" value="1"/>
</dbReference>